<protein>
    <submittedName>
        <fullName evidence="6">LysR family transcriptional regulator</fullName>
    </submittedName>
</protein>
<dbReference type="SUPFAM" id="SSF53850">
    <property type="entry name" value="Periplasmic binding protein-like II"/>
    <property type="match status" value="1"/>
</dbReference>
<comment type="caution">
    <text evidence="6">The sequence shown here is derived from an EMBL/GenBank/DDBJ whole genome shotgun (WGS) entry which is preliminary data.</text>
</comment>
<dbReference type="EMBL" id="JAVRHL010000002">
    <property type="protein sequence ID" value="MDT0682826.1"/>
    <property type="molecule type" value="Genomic_DNA"/>
</dbReference>
<feature type="domain" description="HTH lysR-type" evidence="5">
    <location>
        <begin position="5"/>
        <end position="62"/>
    </location>
</feature>
<evidence type="ECO:0000256" key="4">
    <source>
        <dbReference type="ARBA" id="ARBA00023163"/>
    </source>
</evidence>
<dbReference type="InterPro" id="IPR000847">
    <property type="entry name" value="LysR_HTH_N"/>
</dbReference>
<dbReference type="PANTHER" id="PTHR30579:SF7">
    <property type="entry name" value="HTH-TYPE TRANSCRIPTIONAL REGULATOR LRHA-RELATED"/>
    <property type="match status" value="1"/>
</dbReference>
<dbReference type="SUPFAM" id="SSF46785">
    <property type="entry name" value="Winged helix' DNA-binding domain"/>
    <property type="match status" value="1"/>
</dbReference>
<comment type="similarity">
    <text evidence="1">Belongs to the LysR transcriptional regulatory family.</text>
</comment>
<dbReference type="PANTHER" id="PTHR30579">
    <property type="entry name" value="TRANSCRIPTIONAL REGULATOR"/>
    <property type="match status" value="1"/>
</dbReference>
<evidence type="ECO:0000313" key="6">
    <source>
        <dbReference type="EMBL" id="MDT0682826.1"/>
    </source>
</evidence>
<dbReference type="PROSITE" id="PS50931">
    <property type="entry name" value="HTH_LYSR"/>
    <property type="match status" value="1"/>
</dbReference>
<keyword evidence="4" id="KW-0804">Transcription</keyword>
<keyword evidence="3" id="KW-0238">DNA-binding</keyword>
<gene>
    <name evidence="6" type="ORF">RM543_09025</name>
</gene>
<dbReference type="Proteomes" id="UP001265259">
    <property type="component" value="Unassembled WGS sequence"/>
</dbReference>
<proteinExistence type="inferred from homology"/>
<dbReference type="Gene3D" id="3.40.190.10">
    <property type="entry name" value="Periplasmic binding protein-like II"/>
    <property type="match status" value="2"/>
</dbReference>
<evidence type="ECO:0000259" key="5">
    <source>
        <dbReference type="PROSITE" id="PS50931"/>
    </source>
</evidence>
<dbReference type="Gene3D" id="1.10.10.10">
    <property type="entry name" value="Winged helix-like DNA-binding domain superfamily/Winged helix DNA-binding domain"/>
    <property type="match status" value="1"/>
</dbReference>
<dbReference type="PRINTS" id="PR00039">
    <property type="entry name" value="HTHLYSR"/>
</dbReference>
<dbReference type="InterPro" id="IPR005119">
    <property type="entry name" value="LysR_subst-bd"/>
</dbReference>
<sequence length="304" mass="33415">MPRNLDMTALRSFVAVADSGGVTRAAGLLNLTQSAVSMQLKRLEEGLGLSLMDRSRRGIALTAEGDQLLAYARRMVSLNDEAIGRMTSQEFEGEVMLGVPHDIVYPFIPQVLQKFAAAYPRMRANLLSLYTRQLQDLYRRGQCGIILTTEQEIMEGGEVLSDTPLSWVGARGGQAWRRLPLRLAFARSCIFRSEVVDALDRAGIPWEMAVEAESERAIEATVSADLAITADLEGTAPPFLERIPHGGALPELRSYHINLYVSEVIRGKAELALADLVREAYRNPVTNPAVNTAQTDLLPVPENP</sequence>
<dbReference type="InterPro" id="IPR036388">
    <property type="entry name" value="WH-like_DNA-bd_sf"/>
</dbReference>
<accession>A0ABU3DGI4</accession>
<dbReference type="Pfam" id="PF03466">
    <property type="entry name" value="LysR_substrate"/>
    <property type="match status" value="1"/>
</dbReference>
<keyword evidence="2" id="KW-0805">Transcription regulation</keyword>
<dbReference type="InterPro" id="IPR036390">
    <property type="entry name" value="WH_DNA-bd_sf"/>
</dbReference>
<reference evidence="6 7" key="1">
    <citation type="submission" date="2023-09" db="EMBL/GenBank/DDBJ databases">
        <authorList>
            <person name="Rey-Velasco X."/>
        </authorList>
    </citation>
    <scope>NUCLEOTIDE SEQUENCE [LARGE SCALE GENOMIC DNA]</scope>
    <source>
        <strain evidence="6 7">F158</strain>
    </source>
</reference>
<keyword evidence="7" id="KW-1185">Reference proteome</keyword>
<evidence type="ECO:0000313" key="7">
    <source>
        <dbReference type="Proteomes" id="UP001265259"/>
    </source>
</evidence>
<evidence type="ECO:0000256" key="1">
    <source>
        <dbReference type="ARBA" id="ARBA00009437"/>
    </source>
</evidence>
<organism evidence="6 7">
    <name type="scientific">Tropicimonas omnivorans</name>
    <dbReference type="NCBI Taxonomy" id="3075590"/>
    <lineage>
        <taxon>Bacteria</taxon>
        <taxon>Pseudomonadati</taxon>
        <taxon>Pseudomonadota</taxon>
        <taxon>Alphaproteobacteria</taxon>
        <taxon>Rhodobacterales</taxon>
        <taxon>Roseobacteraceae</taxon>
        <taxon>Tropicimonas</taxon>
    </lineage>
</organism>
<evidence type="ECO:0000256" key="2">
    <source>
        <dbReference type="ARBA" id="ARBA00023015"/>
    </source>
</evidence>
<name>A0ABU3DGI4_9RHOB</name>
<evidence type="ECO:0000256" key="3">
    <source>
        <dbReference type="ARBA" id="ARBA00023125"/>
    </source>
</evidence>
<dbReference type="RefSeq" id="WP_311690749.1">
    <property type="nucleotide sequence ID" value="NZ_JAVRHL010000002.1"/>
</dbReference>
<dbReference type="InterPro" id="IPR050176">
    <property type="entry name" value="LTTR"/>
</dbReference>
<dbReference type="Pfam" id="PF00126">
    <property type="entry name" value="HTH_1"/>
    <property type="match status" value="1"/>
</dbReference>